<dbReference type="EMBL" id="JAULSV010000003">
    <property type="protein sequence ID" value="KAK0648077.1"/>
    <property type="molecule type" value="Genomic_DNA"/>
</dbReference>
<feature type="domain" description="Heterokaryon incompatibility" evidence="1">
    <location>
        <begin position="196"/>
        <end position="343"/>
    </location>
</feature>
<reference evidence="2" key="1">
    <citation type="submission" date="2023-06" db="EMBL/GenBank/DDBJ databases">
        <title>Genome-scale phylogeny and comparative genomics of the fungal order Sordariales.</title>
        <authorList>
            <consortium name="Lawrence Berkeley National Laboratory"/>
            <person name="Hensen N."/>
            <person name="Bonometti L."/>
            <person name="Westerberg I."/>
            <person name="Brannstrom I.O."/>
            <person name="Guillou S."/>
            <person name="Cros-Aarteil S."/>
            <person name="Calhoun S."/>
            <person name="Haridas S."/>
            <person name="Kuo A."/>
            <person name="Mondo S."/>
            <person name="Pangilinan J."/>
            <person name="Riley R."/>
            <person name="Labutti K."/>
            <person name="Andreopoulos B."/>
            <person name="Lipzen A."/>
            <person name="Chen C."/>
            <person name="Yanf M."/>
            <person name="Daum C."/>
            <person name="Ng V."/>
            <person name="Clum A."/>
            <person name="Steindorff A."/>
            <person name="Ohm R."/>
            <person name="Martin F."/>
            <person name="Silar P."/>
            <person name="Natvig D."/>
            <person name="Lalanne C."/>
            <person name="Gautier V."/>
            <person name="Ament-Velasquez S.L."/>
            <person name="Kruys A."/>
            <person name="Hutchinson M.I."/>
            <person name="Powell A.J."/>
            <person name="Barry K."/>
            <person name="Miller A.N."/>
            <person name="Grigoriev I.V."/>
            <person name="Debuchy R."/>
            <person name="Gladieux P."/>
            <person name="Thoren M.H."/>
            <person name="Johannesson H."/>
        </authorList>
    </citation>
    <scope>NUCLEOTIDE SEQUENCE</scope>
    <source>
        <strain evidence="2">SMH2532-1</strain>
    </source>
</reference>
<comment type="caution">
    <text evidence="2">The sequence shown here is derived from an EMBL/GenBank/DDBJ whole genome shotgun (WGS) entry which is preliminary data.</text>
</comment>
<evidence type="ECO:0000313" key="3">
    <source>
        <dbReference type="Proteomes" id="UP001174936"/>
    </source>
</evidence>
<dbReference type="AlphaFoldDB" id="A0AA39Y8M7"/>
<dbReference type="Pfam" id="PF06985">
    <property type="entry name" value="HET"/>
    <property type="match status" value="1"/>
</dbReference>
<gene>
    <name evidence="2" type="ORF">B0T16DRAFT_407686</name>
</gene>
<name>A0AA39Y8M7_9PEZI</name>
<dbReference type="PANTHER" id="PTHR33112:SF12">
    <property type="entry name" value="HETEROKARYON INCOMPATIBILITY DOMAIN-CONTAINING PROTEIN"/>
    <property type="match status" value="1"/>
</dbReference>
<protein>
    <submittedName>
        <fullName evidence="2">Heterokaryon incompatibility protein-domain-containing protein</fullName>
    </submittedName>
</protein>
<sequence length="663" mass="74503">MEPVQPLCVCCLLFTSEIFATSNVKLKFSWALGTGERIQQSSCPLCKVLARAWNEDENLSSGPRQSLPDQKRISIIRGANAFLLHDDVSGRKTETSIMPVVSVPGQAFSDFTGKLPFLGDAPADIDFEALLSRICGIDGGSTTSNCHDLLCKHQPREVEKDTQARFPNLKTLRLIDVVSLTLVEFDLQLEPPLPRYVVLSYVWGAVPTARLTSASLPLFVGPGGLTEISKSLPRTIRDAIAAVQKLRLQYLWVDSLCLVQNDEEDVRLGINVMDIIYRSAYLAIIAADGHDANAGLPGVAYGSRAPRNNSWQVTPTLRLGVSHSLEGCLSTSAYQTRGWTFQEYQLPDRALVFVKDRLFYRRQGIYWLENSDRATQMRFHSSFSNPDTLWHNYEGLVQVYSTKQFTNDLDVLKAVQGILRLSQGSGHFQGLRLEGFDGCLLFNAAEVSGSLRRRSAFPSYSWAGWSGGVNYDRLGPTLPQIRHKTWIQYHTLDGDQDDKTQALAVRNGLLPARIEPALVFPRYRYSPTIDTYPQEPSEEALETLRLSHLQQQRLYPLLHFWTFVFHGHLVDVDPISATARVKVGGITDAGWVMLDGFEETQFFDSKDEFEFLMLRWSIYHGDVIEALLIERVGSVVERRGVAKLAVGLEHIADRFEWKEILMA</sequence>
<evidence type="ECO:0000313" key="2">
    <source>
        <dbReference type="EMBL" id="KAK0648077.1"/>
    </source>
</evidence>
<keyword evidence="3" id="KW-1185">Reference proteome</keyword>
<dbReference type="InterPro" id="IPR010730">
    <property type="entry name" value="HET"/>
</dbReference>
<dbReference type="PANTHER" id="PTHR33112">
    <property type="entry name" value="DOMAIN PROTEIN, PUTATIVE-RELATED"/>
    <property type="match status" value="1"/>
</dbReference>
<proteinExistence type="predicted"/>
<dbReference type="Proteomes" id="UP001174936">
    <property type="component" value="Unassembled WGS sequence"/>
</dbReference>
<accession>A0AA39Y8M7</accession>
<evidence type="ECO:0000259" key="1">
    <source>
        <dbReference type="Pfam" id="PF06985"/>
    </source>
</evidence>
<organism evidence="2 3">
    <name type="scientific">Cercophora newfieldiana</name>
    <dbReference type="NCBI Taxonomy" id="92897"/>
    <lineage>
        <taxon>Eukaryota</taxon>
        <taxon>Fungi</taxon>
        <taxon>Dikarya</taxon>
        <taxon>Ascomycota</taxon>
        <taxon>Pezizomycotina</taxon>
        <taxon>Sordariomycetes</taxon>
        <taxon>Sordariomycetidae</taxon>
        <taxon>Sordariales</taxon>
        <taxon>Lasiosphaeriaceae</taxon>
        <taxon>Cercophora</taxon>
    </lineage>
</organism>